<keyword evidence="6" id="KW-1185">Reference proteome</keyword>
<gene>
    <name evidence="5" type="ORF">VF724_00615</name>
</gene>
<evidence type="ECO:0000259" key="4">
    <source>
        <dbReference type="PROSITE" id="PS50893"/>
    </source>
</evidence>
<dbReference type="InterPro" id="IPR027417">
    <property type="entry name" value="P-loop_NTPase"/>
</dbReference>
<evidence type="ECO:0000256" key="2">
    <source>
        <dbReference type="ARBA" id="ARBA00022741"/>
    </source>
</evidence>
<protein>
    <submittedName>
        <fullName evidence="5">ABC transporter ATP-binding protein</fullName>
    </submittedName>
</protein>
<dbReference type="CDD" id="cd03219">
    <property type="entry name" value="ABC_Mj1267_LivG_branched"/>
    <property type="match status" value="1"/>
</dbReference>
<dbReference type="RefSeq" id="WP_371752273.1">
    <property type="nucleotide sequence ID" value="NZ_JAYJLD010000001.1"/>
</dbReference>
<dbReference type="PROSITE" id="PS50893">
    <property type="entry name" value="ABC_TRANSPORTER_2"/>
    <property type="match status" value="1"/>
</dbReference>
<feature type="domain" description="ABC transporter" evidence="4">
    <location>
        <begin position="15"/>
        <end position="258"/>
    </location>
</feature>
<comment type="caution">
    <text evidence="5">The sequence shown here is derived from an EMBL/GenBank/DDBJ whole genome shotgun (WGS) entry which is preliminary data.</text>
</comment>
<evidence type="ECO:0000256" key="3">
    <source>
        <dbReference type="ARBA" id="ARBA00022840"/>
    </source>
</evidence>
<dbReference type="GO" id="GO:0005524">
    <property type="term" value="F:ATP binding"/>
    <property type="evidence" value="ECO:0007669"/>
    <property type="project" value="UniProtKB-KW"/>
</dbReference>
<organism evidence="5 6">
    <name type="scientific">Ferviditalea candida</name>
    <dbReference type="NCBI Taxonomy" id="3108399"/>
    <lineage>
        <taxon>Bacteria</taxon>
        <taxon>Bacillati</taxon>
        <taxon>Bacillota</taxon>
        <taxon>Bacilli</taxon>
        <taxon>Bacillales</taxon>
        <taxon>Paenibacillaceae</taxon>
        <taxon>Ferviditalea</taxon>
    </lineage>
</organism>
<evidence type="ECO:0000313" key="5">
    <source>
        <dbReference type="EMBL" id="MEB3100161.1"/>
    </source>
</evidence>
<proteinExistence type="predicted"/>
<dbReference type="PANTHER" id="PTHR45772">
    <property type="entry name" value="CONSERVED COMPONENT OF ABC TRANSPORTER FOR NATURAL AMINO ACIDS-RELATED"/>
    <property type="match status" value="1"/>
</dbReference>
<dbReference type="EMBL" id="JAYJLD010000001">
    <property type="protein sequence ID" value="MEB3100161.1"/>
    <property type="molecule type" value="Genomic_DNA"/>
</dbReference>
<name>A0ABU5ZFT3_9BACL</name>
<evidence type="ECO:0000313" key="6">
    <source>
        <dbReference type="Proteomes" id="UP001310386"/>
    </source>
</evidence>
<sequence length="262" mass="29843">MSMQKHDFDAEVEVLRLEGVGKSFGGLKILQDLSFSVKQGERRAFIGPNGAGKSTLFNIIAGDLEPSAGEVVYFSEKITGMPNFGRVRNGLVRTFQRNNLLNELTVMENLLLALQVKEGVEHIWFRPRERRYFAKMYDRAEELLETWGLYDRRNSRVKQLSYGEQRQAEILLGIAMEPKVLLLDEPTAGMSNKETQYILDLLQRLPKDLTLLIIEHDMEVVFGVAEKVTVLHNGGILLEGDPQIIRNDPRVYEIYFGEDGVL</sequence>
<dbReference type="Gene3D" id="3.40.50.300">
    <property type="entry name" value="P-loop containing nucleotide triphosphate hydrolases"/>
    <property type="match status" value="1"/>
</dbReference>
<keyword evidence="2" id="KW-0547">Nucleotide-binding</keyword>
<keyword evidence="1" id="KW-0813">Transport</keyword>
<keyword evidence="3 5" id="KW-0067">ATP-binding</keyword>
<dbReference type="Pfam" id="PF00005">
    <property type="entry name" value="ABC_tran"/>
    <property type="match status" value="1"/>
</dbReference>
<accession>A0ABU5ZFT3</accession>
<evidence type="ECO:0000256" key="1">
    <source>
        <dbReference type="ARBA" id="ARBA00022448"/>
    </source>
</evidence>
<dbReference type="InterPro" id="IPR051120">
    <property type="entry name" value="ABC_AA/LPS_Transport"/>
</dbReference>
<dbReference type="SMART" id="SM00382">
    <property type="entry name" value="AAA"/>
    <property type="match status" value="1"/>
</dbReference>
<reference evidence="5" key="1">
    <citation type="submission" date="2023-12" db="EMBL/GenBank/DDBJ databases">
        <title>Fervidustalea candida gen. nov., sp. nov., a novel member of the family Paenibacillaceae isolated from a geothermal area.</title>
        <authorList>
            <person name="Li W.-J."/>
            <person name="Jiao J.-Y."/>
            <person name="Chen Y."/>
        </authorList>
    </citation>
    <scope>NUCLEOTIDE SEQUENCE</scope>
    <source>
        <strain evidence="5">SYSU GA230002</strain>
    </source>
</reference>
<dbReference type="SUPFAM" id="SSF52540">
    <property type="entry name" value="P-loop containing nucleoside triphosphate hydrolases"/>
    <property type="match status" value="1"/>
</dbReference>
<dbReference type="InterPro" id="IPR003593">
    <property type="entry name" value="AAA+_ATPase"/>
</dbReference>
<dbReference type="Proteomes" id="UP001310386">
    <property type="component" value="Unassembled WGS sequence"/>
</dbReference>
<dbReference type="InterPro" id="IPR003439">
    <property type="entry name" value="ABC_transporter-like_ATP-bd"/>
</dbReference>